<evidence type="ECO:0000313" key="1">
    <source>
        <dbReference type="EMBL" id="OXC76716.1"/>
    </source>
</evidence>
<proteinExistence type="predicted"/>
<name>A0A226WZU7_CABSO</name>
<dbReference type="Proteomes" id="UP000214720">
    <property type="component" value="Unassembled WGS sequence"/>
</dbReference>
<dbReference type="EMBL" id="MTHB01000119">
    <property type="protein sequence ID" value="OXC76716.1"/>
    <property type="molecule type" value="Genomic_DNA"/>
</dbReference>
<sequence>MQTPGEPDVRGGCSRCGFGAAQGNAAFATPTAGWVEDRFVLVAFEVLHRP</sequence>
<dbReference type="AlphaFoldDB" id="A0A226WZU7"/>
<organism evidence="1 2">
    <name type="scientific">Caballeronia sordidicola</name>
    <name type="common">Burkholderia sordidicola</name>
    <dbReference type="NCBI Taxonomy" id="196367"/>
    <lineage>
        <taxon>Bacteria</taxon>
        <taxon>Pseudomonadati</taxon>
        <taxon>Pseudomonadota</taxon>
        <taxon>Betaproteobacteria</taxon>
        <taxon>Burkholderiales</taxon>
        <taxon>Burkholderiaceae</taxon>
        <taxon>Caballeronia</taxon>
    </lineage>
</organism>
<reference evidence="2" key="1">
    <citation type="submission" date="2017-01" db="EMBL/GenBank/DDBJ databases">
        <title>Genome Analysis of Deinococcus marmoris KOPRI26562.</title>
        <authorList>
            <person name="Kim J.H."/>
            <person name="Oh H.-M."/>
        </authorList>
    </citation>
    <scope>NUCLEOTIDE SEQUENCE [LARGE SCALE GENOMIC DNA]</scope>
    <source>
        <strain evidence="2">PAMC 26633</strain>
    </source>
</reference>
<comment type="caution">
    <text evidence="1">The sequence shown here is derived from an EMBL/GenBank/DDBJ whole genome shotgun (WGS) entry which is preliminary data.</text>
</comment>
<protein>
    <submittedName>
        <fullName evidence="1">Uncharacterized protein</fullName>
    </submittedName>
</protein>
<evidence type="ECO:0000313" key="2">
    <source>
        <dbReference type="Proteomes" id="UP000214720"/>
    </source>
</evidence>
<gene>
    <name evidence="1" type="ORF">BSU04_20380</name>
</gene>
<accession>A0A226WZU7</accession>